<reference evidence="1 2" key="1">
    <citation type="journal article" date="2019" name="Sci. Rep.">
        <title>Orb-weaving spider Araneus ventricosus genome elucidates the spidroin gene catalogue.</title>
        <authorList>
            <person name="Kono N."/>
            <person name="Nakamura H."/>
            <person name="Ohtoshi R."/>
            <person name="Moran D.A.P."/>
            <person name="Shinohara A."/>
            <person name="Yoshida Y."/>
            <person name="Fujiwara M."/>
            <person name="Mori M."/>
            <person name="Tomita M."/>
            <person name="Arakawa K."/>
        </authorList>
    </citation>
    <scope>NUCLEOTIDE SEQUENCE [LARGE SCALE GENOMIC DNA]</scope>
</reference>
<sequence length="115" mass="13429">MQRYMWFMHDVAPAQFSLEVHNHLNVTYSRKWIGRTAPVAWPPRSPDINPCDFFIWGHFKSLVYATPVNTPEDLIARIIVAEADIKSIPGIFERVRESFIRRCKLCNDVSQQLLL</sequence>
<dbReference type="EMBL" id="BGPR01000013">
    <property type="protein sequence ID" value="GBL77704.1"/>
    <property type="molecule type" value="Genomic_DNA"/>
</dbReference>
<gene>
    <name evidence="1" type="ORF">AVEN_152923_1</name>
</gene>
<comment type="caution">
    <text evidence="1">The sequence shown here is derived from an EMBL/GenBank/DDBJ whole genome shotgun (WGS) entry which is preliminary data.</text>
</comment>
<keyword evidence="2" id="KW-1185">Reference proteome</keyword>
<dbReference type="PANTHER" id="PTHR47326:SF1">
    <property type="entry name" value="HTH PSQ-TYPE DOMAIN-CONTAINING PROTEIN"/>
    <property type="match status" value="1"/>
</dbReference>
<evidence type="ECO:0000313" key="1">
    <source>
        <dbReference type="EMBL" id="GBL77704.1"/>
    </source>
</evidence>
<evidence type="ECO:0008006" key="3">
    <source>
        <dbReference type="Google" id="ProtNLM"/>
    </source>
</evidence>
<evidence type="ECO:0000313" key="2">
    <source>
        <dbReference type="Proteomes" id="UP000499080"/>
    </source>
</evidence>
<dbReference type="OrthoDB" id="6436917at2759"/>
<dbReference type="PANTHER" id="PTHR47326">
    <property type="entry name" value="TRANSPOSABLE ELEMENT TC3 TRANSPOSASE-LIKE PROTEIN"/>
    <property type="match status" value="1"/>
</dbReference>
<name>A0A4Y2AFI1_ARAVE</name>
<organism evidence="1 2">
    <name type="scientific">Araneus ventricosus</name>
    <name type="common">Orbweaver spider</name>
    <name type="synonym">Epeira ventricosa</name>
    <dbReference type="NCBI Taxonomy" id="182803"/>
    <lineage>
        <taxon>Eukaryota</taxon>
        <taxon>Metazoa</taxon>
        <taxon>Ecdysozoa</taxon>
        <taxon>Arthropoda</taxon>
        <taxon>Chelicerata</taxon>
        <taxon>Arachnida</taxon>
        <taxon>Araneae</taxon>
        <taxon>Araneomorphae</taxon>
        <taxon>Entelegynae</taxon>
        <taxon>Araneoidea</taxon>
        <taxon>Araneidae</taxon>
        <taxon>Araneus</taxon>
    </lineage>
</organism>
<dbReference type="GO" id="GO:0003676">
    <property type="term" value="F:nucleic acid binding"/>
    <property type="evidence" value="ECO:0007669"/>
    <property type="project" value="InterPro"/>
</dbReference>
<proteinExistence type="predicted"/>
<dbReference type="Gene3D" id="3.30.420.10">
    <property type="entry name" value="Ribonuclease H-like superfamily/Ribonuclease H"/>
    <property type="match status" value="1"/>
</dbReference>
<protein>
    <recommendedName>
        <fullName evidence="3">Tc1-like transposase DDE domain-containing protein</fullName>
    </recommendedName>
</protein>
<accession>A0A4Y2AFI1</accession>
<dbReference type="InterPro" id="IPR036397">
    <property type="entry name" value="RNaseH_sf"/>
</dbReference>
<dbReference type="AlphaFoldDB" id="A0A4Y2AFI1"/>
<dbReference type="Proteomes" id="UP000499080">
    <property type="component" value="Unassembled WGS sequence"/>
</dbReference>